<sequence length="312" mass="35659">MDVASKSSGLTSLQIYDSDSENEDESTASCSISSKTTERSKSACGVGCKRPFVVDISVDTPRLPKHGRLDVTLPVPEIVLQMFSNSKGNGEDLSLSHNDPSLHMGRTRSFPHVRGNWASYLYLPCLNNTLMVELNGIIEETRKYCEDTLKIQILPVDDKHLSVSRTQSFRHHWIQEFVDNLRHTASGIETFELFFEEFHAYVNDEKTRTFIGIKVNATENLLRIVNTCDKCLADFQLDPYYEDASFHISVVWMLGDMKHLVEKKLIPYMNAKWLQVVESEPDLQILKVQQINFKTGNKLFQFPFAEKTKTQN</sequence>
<feature type="compositionally biased region" description="Polar residues" evidence="7">
    <location>
        <begin position="1"/>
        <end position="17"/>
    </location>
</feature>
<evidence type="ECO:0000256" key="3">
    <source>
        <dbReference type="ARBA" id="ARBA00023239"/>
    </source>
</evidence>
<dbReference type="SUPFAM" id="SSF55144">
    <property type="entry name" value="LigT-like"/>
    <property type="match status" value="1"/>
</dbReference>
<dbReference type="Pfam" id="PF09749">
    <property type="entry name" value="HVSL"/>
    <property type="match status" value="1"/>
</dbReference>
<evidence type="ECO:0000313" key="9">
    <source>
        <dbReference type="Proteomes" id="UP001642540"/>
    </source>
</evidence>
<comment type="similarity">
    <text evidence="6">Belongs to the 2H phosphoesterase superfamily. USB1 family.</text>
</comment>
<dbReference type="HAMAP" id="MF_03040">
    <property type="entry name" value="USB1"/>
    <property type="match status" value="1"/>
</dbReference>
<comment type="caution">
    <text evidence="8">The sequence shown here is derived from an EMBL/GenBank/DDBJ whole genome shotgun (WGS) entry which is preliminary data.</text>
</comment>
<comment type="function">
    <text evidence="6">Phosphodiesterase responsible for the U6 snRNA 3' end processing. Acts as an exoribonuclease (RNase) responsible for trimming the poly(U) tract of the last nucleotides in the pre-U6 snRNA molecule, leading to the formation of mature U6 snRNA.</text>
</comment>
<evidence type="ECO:0000256" key="5">
    <source>
        <dbReference type="ARBA" id="ARBA00029300"/>
    </source>
</evidence>
<protein>
    <recommendedName>
        <fullName evidence="6">U6 snRNA phosphodiesterase</fullName>
        <ecNumber evidence="6">3.1.4.-</ecNumber>
    </recommendedName>
</protein>
<gene>
    <name evidence="8" type="ORF">ODALV1_LOCUS31440</name>
</gene>
<dbReference type="PANTHER" id="PTHR13522:SF3">
    <property type="entry name" value="U6 SNRNA PHOSPHODIESTERASE 1"/>
    <property type="match status" value="1"/>
</dbReference>
<evidence type="ECO:0000256" key="2">
    <source>
        <dbReference type="ARBA" id="ARBA00022801"/>
    </source>
</evidence>
<evidence type="ECO:0000256" key="6">
    <source>
        <dbReference type="HAMAP-Rule" id="MF_03040"/>
    </source>
</evidence>
<organism evidence="8 9">
    <name type="scientific">Orchesella dallaii</name>
    <dbReference type="NCBI Taxonomy" id="48710"/>
    <lineage>
        <taxon>Eukaryota</taxon>
        <taxon>Metazoa</taxon>
        <taxon>Ecdysozoa</taxon>
        <taxon>Arthropoda</taxon>
        <taxon>Hexapoda</taxon>
        <taxon>Collembola</taxon>
        <taxon>Entomobryomorpha</taxon>
        <taxon>Entomobryoidea</taxon>
        <taxon>Orchesellidae</taxon>
        <taxon>Orchesellinae</taxon>
        <taxon>Orchesella</taxon>
    </lineage>
</organism>
<feature type="active site" description="Proton donor/acceptor" evidence="6">
    <location>
        <position position="247"/>
    </location>
</feature>
<dbReference type="EMBL" id="CAXLJM020000170">
    <property type="protein sequence ID" value="CAL8148495.1"/>
    <property type="molecule type" value="Genomic_DNA"/>
</dbReference>
<dbReference type="PANTHER" id="PTHR13522">
    <property type="entry name" value="U6 SNRNA PHOSPHODIESTERASE 1"/>
    <property type="match status" value="1"/>
</dbReference>
<evidence type="ECO:0000256" key="4">
    <source>
        <dbReference type="ARBA" id="ARBA00023242"/>
    </source>
</evidence>
<accession>A0ABP1S9U9</accession>
<proteinExistence type="inferred from homology"/>
<dbReference type="Proteomes" id="UP001642540">
    <property type="component" value="Unassembled WGS sequence"/>
</dbReference>
<dbReference type="InterPro" id="IPR027521">
    <property type="entry name" value="Usb1"/>
</dbReference>
<comment type="catalytic activity">
    <reaction evidence="5">
        <text>a 3'-end uridylyl-uridine-RNA = a 3'-end 2',3'-cyclophospho-uridine-RNA + uridine</text>
        <dbReference type="Rhea" id="RHEA:46052"/>
        <dbReference type="Rhea" id="RHEA-COMP:17384"/>
        <dbReference type="Rhea" id="RHEA-COMP:17385"/>
        <dbReference type="ChEBI" id="CHEBI:16704"/>
        <dbReference type="ChEBI" id="CHEBI:85643"/>
        <dbReference type="ChEBI" id="CHEBI:85644"/>
    </reaction>
    <physiologicalReaction direction="left-to-right" evidence="5">
        <dbReference type="Rhea" id="RHEA:46053"/>
    </physiologicalReaction>
</comment>
<evidence type="ECO:0000256" key="1">
    <source>
        <dbReference type="ARBA" id="ARBA00022722"/>
    </source>
</evidence>
<keyword evidence="1 6" id="KW-0540">Nuclease</keyword>
<dbReference type="Gene3D" id="3.90.1140.10">
    <property type="entry name" value="Cyclic phosphodiesterase"/>
    <property type="match status" value="1"/>
</dbReference>
<feature type="region of interest" description="Disordered" evidence="7">
    <location>
        <begin position="1"/>
        <end position="34"/>
    </location>
</feature>
<comment type="subcellular location">
    <subcellularLocation>
        <location evidence="6">Nucleus</location>
    </subcellularLocation>
</comment>
<evidence type="ECO:0000313" key="8">
    <source>
        <dbReference type="EMBL" id="CAL8148495.1"/>
    </source>
</evidence>
<evidence type="ECO:0000256" key="7">
    <source>
        <dbReference type="SAM" id="MobiDB-lite"/>
    </source>
</evidence>
<name>A0ABP1S9U9_9HEXA</name>
<feature type="active site" description="Proton donor/acceptor" evidence="6">
    <location>
        <position position="160"/>
    </location>
</feature>
<keyword evidence="9" id="KW-1185">Reference proteome</keyword>
<reference evidence="8 9" key="1">
    <citation type="submission" date="2024-08" db="EMBL/GenBank/DDBJ databases">
        <authorList>
            <person name="Cucini C."/>
            <person name="Frati F."/>
        </authorList>
    </citation>
    <scope>NUCLEOTIDE SEQUENCE [LARGE SCALE GENOMIC DNA]</scope>
</reference>
<dbReference type="EC" id="3.1.4.-" evidence="6"/>
<keyword evidence="2 6" id="KW-0378">Hydrolase</keyword>
<keyword evidence="4 6" id="KW-0539">Nucleus</keyword>
<keyword evidence="3" id="KW-0456">Lyase</keyword>
<dbReference type="InterPro" id="IPR009097">
    <property type="entry name" value="Cyclic_Pdiesterase"/>
</dbReference>